<organism evidence="2 3">
    <name type="scientific">Colletotrichum kahawae</name>
    <name type="common">Coffee berry disease fungus</name>
    <dbReference type="NCBI Taxonomy" id="34407"/>
    <lineage>
        <taxon>Eukaryota</taxon>
        <taxon>Fungi</taxon>
        <taxon>Dikarya</taxon>
        <taxon>Ascomycota</taxon>
        <taxon>Pezizomycotina</taxon>
        <taxon>Sordariomycetes</taxon>
        <taxon>Hypocreomycetidae</taxon>
        <taxon>Glomerellales</taxon>
        <taxon>Glomerellaceae</taxon>
        <taxon>Colletotrichum</taxon>
        <taxon>Colletotrichum gloeosporioides species complex</taxon>
    </lineage>
</organism>
<evidence type="ECO:0000256" key="1">
    <source>
        <dbReference type="SAM" id="MobiDB-lite"/>
    </source>
</evidence>
<feature type="compositionally biased region" description="Basic and acidic residues" evidence="1">
    <location>
        <begin position="70"/>
        <end position="92"/>
    </location>
</feature>
<dbReference type="EMBL" id="VYYT01000222">
    <property type="protein sequence ID" value="KAK2755154.1"/>
    <property type="molecule type" value="Genomic_DNA"/>
</dbReference>
<dbReference type="AlphaFoldDB" id="A0AAE0D538"/>
<feature type="region of interest" description="Disordered" evidence="1">
    <location>
        <begin position="69"/>
        <end position="116"/>
    </location>
</feature>
<evidence type="ECO:0000313" key="3">
    <source>
        <dbReference type="Proteomes" id="UP001281614"/>
    </source>
</evidence>
<reference evidence="2" key="1">
    <citation type="submission" date="2023-02" db="EMBL/GenBank/DDBJ databases">
        <title>Colletotrichum kahawae CIFC_Que2 genome sequencing and assembly.</title>
        <authorList>
            <person name="Baroncelli R."/>
        </authorList>
    </citation>
    <scope>NUCLEOTIDE SEQUENCE</scope>
    <source>
        <strain evidence="2">CIFC_Que2</strain>
    </source>
</reference>
<dbReference type="Proteomes" id="UP001281614">
    <property type="component" value="Unassembled WGS sequence"/>
</dbReference>
<gene>
    <name evidence="2" type="ORF">CKAH01_01046</name>
</gene>
<keyword evidence="3" id="KW-1185">Reference proteome</keyword>
<comment type="caution">
    <text evidence="2">The sequence shown here is derived from an EMBL/GenBank/DDBJ whole genome shotgun (WGS) entry which is preliminary data.</text>
</comment>
<evidence type="ECO:0000313" key="2">
    <source>
        <dbReference type="EMBL" id="KAK2755154.1"/>
    </source>
</evidence>
<proteinExistence type="predicted"/>
<accession>A0AAE0D538</accession>
<feature type="region of interest" description="Disordered" evidence="1">
    <location>
        <begin position="212"/>
        <end position="252"/>
    </location>
</feature>
<sequence>MLPAERPVTPSLAALAEKDHGKIQTRRRRRSLFFLFCYSSRPKTTTPFRGTEIKGRTVKQALVTLLSDLEGDRRGEQRKESKAKDAKEEKRNGFSAQQIGFGIGNRGPPPFKHDSASDETIVKYREQMTNNAYGYTRRCLPARELRVRASLQMGGPAGQVLSSTVTGYGASWDLRPDLEASKPQVAGDMLLSCEHSQSMLFRWMPNRKRSGPVLEESEHMRVPTTGLSAEPLKPSRVAAGPAAAPSSTSSTLPTAYLPRLIKAQ</sequence>
<name>A0AAE0D538_COLKA</name>
<feature type="compositionally biased region" description="Low complexity" evidence="1">
    <location>
        <begin position="238"/>
        <end position="252"/>
    </location>
</feature>
<protein>
    <submittedName>
        <fullName evidence="2">Uncharacterized protein</fullName>
    </submittedName>
</protein>